<protein>
    <submittedName>
        <fullName evidence="6">Sugar-binding transcriptional regulator</fullName>
    </submittedName>
</protein>
<dbReference type="Gene3D" id="1.10.10.10">
    <property type="entry name" value="Winged helix-like DNA-binding domain superfamily/Winged helix DNA-binding domain"/>
    <property type="match status" value="1"/>
</dbReference>
<dbReference type="InterPro" id="IPR036388">
    <property type="entry name" value="WH-like_DNA-bd_sf"/>
</dbReference>
<dbReference type="AlphaFoldDB" id="A0AAJ1IFR7"/>
<evidence type="ECO:0000259" key="5">
    <source>
        <dbReference type="Pfam" id="PF04198"/>
    </source>
</evidence>
<dbReference type="InterPro" id="IPR037171">
    <property type="entry name" value="NagB/RpiA_transferase-like"/>
</dbReference>
<evidence type="ECO:0000313" key="6">
    <source>
        <dbReference type="EMBL" id="MDC7225366.1"/>
    </source>
</evidence>
<comment type="caution">
    <text evidence="6">The sequence shown here is derived from an EMBL/GenBank/DDBJ whole genome shotgun (WGS) entry which is preliminary data.</text>
</comment>
<feature type="domain" description="Sugar-binding" evidence="5">
    <location>
        <begin position="62"/>
        <end position="315"/>
    </location>
</feature>
<dbReference type="GO" id="GO:0003677">
    <property type="term" value="F:DNA binding"/>
    <property type="evidence" value="ECO:0007669"/>
    <property type="project" value="UniProtKB-KW"/>
</dbReference>
<dbReference type="PANTHER" id="PTHR34294">
    <property type="entry name" value="TRANSCRIPTIONAL REGULATOR-RELATED"/>
    <property type="match status" value="1"/>
</dbReference>
<dbReference type="GO" id="GO:0030246">
    <property type="term" value="F:carbohydrate binding"/>
    <property type="evidence" value="ECO:0007669"/>
    <property type="project" value="InterPro"/>
</dbReference>
<comment type="similarity">
    <text evidence="1">Belongs to the SorC transcriptional regulatory family.</text>
</comment>
<dbReference type="InterPro" id="IPR051054">
    <property type="entry name" value="SorC_transcr_regulators"/>
</dbReference>
<dbReference type="SUPFAM" id="SSF100950">
    <property type="entry name" value="NagB/RpiA/CoA transferase-like"/>
    <property type="match status" value="1"/>
</dbReference>
<proteinExistence type="inferred from homology"/>
<dbReference type="Gene3D" id="3.40.50.1360">
    <property type="match status" value="1"/>
</dbReference>
<dbReference type="PANTHER" id="PTHR34294:SF1">
    <property type="entry name" value="TRANSCRIPTIONAL REGULATOR LSRR"/>
    <property type="match status" value="1"/>
</dbReference>
<evidence type="ECO:0000313" key="7">
    <source>
        <dbReference type="Proteomes" id="UP001221217"/>
    </source>
</evidence>
<sequence length="320" mass="35135">MSEKTSSHRKISLLARIAWMYYIQGLTQEEIARKLDFSRTKVTRLLAQAREEGIVEINISRKFRTCFEIEEMLRETFSLETVRIVPQGDTPEDTREGVGVACAGFLEQNLVDGDIIGCSWGRNLFHVGRALRVIRDRDLSVVQLSGGMNTGGELLPQKVMELMVSKLSANGIWLNTPAVVAHLDIKKALIRDFSINEALTLGKGCSKALVGIGDFTDAASLVVTGSITREENLELKEAGAVGDILCRHYDIDGKVVKSSIADRVMAISLEELSGIPVRIGVTSGKEKAQPILGAINGGYINSLITDEETANELLKLRNHR</sequence>
<name>A0AAJ1IFR7_9SPIO</name>
<dbReference type="Proteomes" id="UP001221217">
    <property type="component" value="Unassembled WGS sequence"/>
</dbReference>
<reference evidence="6 7" key="1">
    <citation type="submission" date="2022-12" db="EMBL/GenBank/DDBJ databases">
        <title>Metagenome assembled genome from gulf of manar.</title>
        <authorList>
            <person name="Kohli P."/>
            <person name="Pk S."/>
            <person name="Venkata Ramana C."/>
            <person name="Sasikala C."/>
        </authorList>
    </citation>
    <scope>NUCLEOTIDE SEQUENCE [LARGE SCALE GENOMIC DNA]</scope>
    <source>
        <strain evidence="6">JB008</strain>
    </source>
</reference>
<organism evidence="6 7">
    <name type="scientific">Candidatus Thalassospirochaeta sargassi</name>
    <dbReference type="NCBI Taxonomy" id="3119039"/>
    <lineage>
        <taxon>Bacteria</taxon>
        <taxon>Pseudomonadati</taxon>
        <taxon>Spirochaetota</taxon>
        <taxon>Spirochaetia</taxon>
        <taxon>Spirochaetales</taxon>
        <taxon>Spirochaetaceae</taxon>
        <taxon>Candidatus Thalassospirochaeta</taxon>
    </lineage>
</organism>
<keyword evidence="2" id="KW-0805">Transcription regulation</keyword>
<accession>A0AAJ1IFR7</accession>
<evidence type="ECO:0000256" key="3">
    <source>
        <dbReference type="ARBA" id="ARBA00023125"/>
    </source>
</evidence>
<evidence type="ECO:0000256" key="4">
    <source>
        <dbReference type="ARBA" id="ARBA00023163"/>
    </source>
</evidence>
<evidence type="ECO:0000256" key="1">
    <source>
        <dbReference type="ARBA" id="ARBA00010466"/>
    </source>
</evidence>
<keyword evidence="3" id="KW-0238">DNA-binding</keyword>
<evidence type="ECO:0000256" key="2">
    <source>
        <dbReference type="ARBA" id="ARBA00023015"/>
    </source>
</evidence>
<dbReference type="Pfam" id="PF04198">
    <property type="entry name" value="Sugar-bind"/>
    <property type="match status" value="1"/>
</dbReference>
<keyword evidence="4" id="KW-0804">Transcription</keyword>
<gene>
    <name evidence="6" type="ORF">PQJ61_01230</name>
</gene>
<dbReference type="InterPro" id="IPR007324">
    <property type="entry name" value="Sugar-bd_dom_put"/>
</dbReference>
<dbReference type="EMBL" id="JAQQAL010000006">
    <property type="protein sequence ID" value="MDC7225366.1"/>
    <property type="molecule type" value="Genomic_DNA"/>
</dbReference>